<dbReference type="GO" id="GO:0006313">
    <property type="term" value="P:DNA transposition"/>
    <property type="evidence" value="ECO:0007669"/>
    <property type="project" value="InterPro"/>
</dbReference>
<dbReference type="InterPro" id="IPR002686">
    <property type="entry name" value="Transposase_17"/>
</dbReference>
<feature type="domain" description="Transposase IS200-like" evidence="1">
    <location>
        <begin position="8"/>
        <end position="125"/>
    </location>
</feature>
<dbReference type="InterPro" id="IPR052715">
    <property type="entry name" value="RAYT_transposase"/>
</dbReference>
<organism evidence="2 3">
    <name type="scientific">Litorilinea aerophila</name>
    <dbReference type="NCBI Taxonomy" id="1204385"/>
    <lineage>
        <taxon>Bacteria</taxon>
        <taxon>Bacillati</taxon>
        <taxon>Chloroflexota</taxon>
        <taxon>Caldilineae</taxon>
        <taxon>Caldilineales</taxon>
        <taxon>Caldilineaceae</taxon>
        <taxon>Litorilinea</taxon>
    </lineage>
</organism>
<dbReference type="Proteomes" id="UP000317371">
    <property type="component" value="Unassembled WGS sequence"/>
</dbReference>
<dbReference type="SUPFAM" id="SSF143422">
    <property type="entry name" value="Transposase IS200-like"/>
    <property type="match status" value="1"/>
</dbReference>
<dbReference type="PANTHER" id="PTHR36966:SF1">
    <property type="entry name" value="REP-ASSOCIATED TYROSINE TRANSPOSASE"/>
    <property type="match status" value="1"/>
</dbReference>
<evidence type="ECO:0000313" key="3">
    <source>
        <dbReference type="Proteomes" id="UP000317371"/>
    </source>
</evidence>
<evidence type="ECO:0000259" key="1">
    <source>
        <dbReference type="SMART" id="SM01321"/>
    </source>
</evidence>
<keyword evidence="3" id="KW-1185">Reference proteome</keyword>
<dbReference type="Gene3D" id="3.30.70.1290">
    <property type="entry name" value="Transposase IS200-like"/>
    <property type="match status" value="1"/>
</dbReference>
<dbReference type="NCBIfam" id="NF047646">
    <property type="entry name" value="REP_Tyr_transpos"/>
    <property type="match status" value="1"/>
</dbReference>
<dbReference type="InterPro" id="IPR036515">
    <property type="entry name" value="Transposase_17_sf"/>
</dbReference>
<dbReference type="SMART" id="SM01321">
    <property type="entry name" value="Y1_Tnp"/>
    <property type="match status" value="1"/>
</dbReference>
<dbReference type="EMBL" id="VIGC01000015">
    <property type="protein sequence ID" value="TQE95229.1"/>
    <property type="molecule type" value="Genomic_DNA"/>
</dbReference>
<dbReference type="InParanoid" id="A0A540VEP6"/>
<dbReference type="GO" id="GO:0043565">
    <property type="term" value="F:sequence-specific DNA binding"/>
    <property type="evidence" value="ECO:0007669"/>
    <property type="project" value="TreeGrafter"/>
</dbReference>
<dbReference type="GO" id="GO:0004803">
    <property type="term" value="F:transposase activity"/>
    <property type="evidence" value="ECO:0007669"/>
    <property type="project" value="InterPro"/>
</dbReference>
<dbReference type="RefSeq" id="WP_141610507.1">
    <property type="nucleotide sequence ID" value="NZ_VIGC02000015.1"/>
</dbReference>
<dbReference type="OrthoDB" id="9800147at2"/>
<gene>
    <name evidence="2" type="ORF">FKZ61_12655</name>
</gene>
<protein>
    <recommendedName>
        <fullName evidence="1">Transposase IS200-like domain-containing protein</fullName>
    </recommendedName>
</protein>
<dbReference type="Pfam" id="PF01797">
    <property type="entry name" value="Y1_Tnp"/>
    <property type="match status" value="1"/>
</dbReference>
<name>A0A540VEP6_9CHLR</name>
<comment type="caution">
    <text evidence="2">The sequence shown here is derived from an EMBL/GenBank/DDBJ whole genome shotgun (WGS) entry which is preliminary data.</text>
</comment>
<dbReference type="PANTHER" id="PTHR36966">
    <property type="entry name" value="REP-ASSOCIATED TYROSINE TRANSPOSASE"/>
    <property type="match status" value="1"/>
</dbReference>
<evidence type="ECO:0000313" key="2">
    <source>
        <dbReference type="EMBL" id="TQE95229.1"/>
    </source>
</evidence>
<dbReference type="AlphaFoldDB" id="A0A540VEP6"/>
<reference evidence="2 3" key="1">
    <citation type="submission" date="2019-06" db="EMBL/GenBank/DDBJ databases">
        <title>Genome sequence of Litorilinea aerophila BAA-2444.</title>
        <authorList>
            <person name="Maclea K.S."/>
            <person name="Maurais E.G."/>
            <person name="Iannazzi L.C."/>
        </authorList>
    </citation>
    <scope>NUCLEOTIDE SEQUENCE [LARGE SCALE GENOMIC DNA]</scope>
    <source>
        <strain evidence="2 3">ATCC BAA-2444</strain>
    </source>
</reference>
<accession>A0A540VEP6</accession>
<sequence>MADYRRYLPDETLFVTCRTFRREPVLADGTAVHLLRTVLNGIKQRWPFLTVGYVILPDHFHWLMKPQPPATVHRIVAAVQQRFARDYQQLLGMPEPVLVWQTGYQLCQVRGEEQQRLHLDYIHYDPVRHGQVARPEEWAHSSYAIWVERGLYRLGWGWTPPDGLAGLGPRE</sequence>
<proteinExistence type="predicted"/>